<accession>A0A0F5HS06</accession>
<dbReference type="Proteomes" id="UP000031563">
    <property type="component" value="Unassembled WGS sequence"/>
</dbReference>
<proteinExistence type="predicted"/>
<protein>
    <submittedName>
        <fullName evidence="1">Uncharacterized protein</fullName>
    </submittedName>
</protein>
<reference evidence="1" key="1">
    <citation type="submission" date="2015-02" db="EMBL/GenBank/DDBJ databases">
        <title>Genome Assembly of Bacillaceae bacterium MTCC 8252.</title>
        <authorList>
            <person name="Verma A."/>
            <person name="Khatri I."/>
            <person name="Mual P."/>
            <person name="Subramanian S."/>
            <person name="Krishnamurthi S."/>
        </authorList>
    </citation>
    <scope>NUCLEOTIDE SEQUENCE [LARGE SCALE GENOMIC DNA]</scope>
    <source>
        <strain evidence="1">MTCC 8252</strain>
    </source>
</reference>
<name>A0A0F5HN72_BACTR</name>
<comment type="caution">
    <text evidence="1">The sequence shown here is derived from an EMBL/GenBank/DDBJ whole genome shotgun (WGS) entry which is preliminary data.</text>
</comment>
<keyword evidence="2" id="KW-1185">Reference proteome</keyword>
<evidence type="ECO:0000313" key="1">
    <source>
        <dbReference type="EMBL" id="KKB34834.1"/>
    </source>
</evidence>
<sequence>MSLLIHRGRIRLLYYMIGIRVVEDVKKREQRKQYGED</sequence>
<gene>
    <name evidence="1" type="ORF">QY95_03660</name>
</gene>
<accession>A0A0F5HN72</accession>
<dbReference type="EMBL" id="JWIR02000078">
    <property type="protein sequence ID" value="KKB34834.1"/>
    <property type="molecule type" value="Genomic_DNA"/>
</dbReference>
<evidence type="ECO:0000313" key="2">
    <source>
        <dbReference type="Proteomes" id="UP000031563"/>
    </source>
</evidence>
<dbReference type="AlphaFoldDB" id="A0A0F5HN72"/>
<organism evidence="1 2">
    <name type="scientific">Bacillus thermotolerans</name>
    <name type="common">Quasibacillus thermotolerans</name>
    <dbReference type="NCBI Taxonomy" id="1221996"/>
    <lineage>
        <taxon>Bacteria</taxon>
        <taxon>Bacillati</taxon>
        <taxon>Bacillota</taxon>
        <taxon>Bacilli</taxon>
        <taxon>Bacillales</taxon>
        <taxon>Bacillaceae</taxon>
        <taxon>Bacillus</taxon>
    </lineage>
</organism>
<dbReference type="STRING" id="1221996.QY95_03660"/>